<accession>A0A7N9CXE8</accession>
<dbReference type="PANTHER" id="PTHR12138:SF162">
    <property type="entry name" value="CHROMOSOME UNDETERMINED SCAFFOLD_275, WHOLE GENOME SHOTGUN SEQUENCE"/>
    <property type="match status" value="1"/>
</dbReference>
<evidence type="ECO:0000256" key="1">
    <source>
        <dbReference type="SAM" id="Phobius"/>
    </source>
</evidence>
<feature type="transmembrane region" description="Helical" evidence="1">
    <location>
        <begin position="20"/>
        <end position="42"/>
    </location>
</feature>
<dbReference type="Ensembl" id="ENSMFAT00000091815.1">
    <property type="protein sequence ID" value="ENSMFAP00000058241.1"/>
    <property type="gene ID" value="ENSMFAG00000059251.1"/>
</dbReference>
<name>A0A7N9CXE8_MACFA</name>
<protein>
    <submittedName>
        <fullName evidence="2">Uncharacterized protein</fullName>
    </submittedName>
</protein>
<dbReference type="AlphaFoldDB" id="A0A7N9CXE8"/>
<reference evidence="2 3" key="1">
    <citation type="submission" date="2013-03" db="EMBL/GenBank/DDBJ databases">
        <authorList>
            <person name="Warren W."/>
            <person name="Wilson R.K."/>
        </authorList>
    </citation>
    <scope>NUCLEOTIDE SEQUENCE</scope>
</reference>
<reference evidence="2" key="3">
    <citation type="submission" date="2025-09" db="UniProtKB">
        <authorList>
            <consortium name="Ensembl"/>
        </authorList>
    </citation>
    <scope>IDENTIFICATION</scope>
</reference>
<dbReference type="GeneTree" id="ENSGT01010000223043"/>
<evidence type="ECO:0000313" key="3">
    <source>
        <dbReference type="Proteomes" id="UP000233100"/>
    </source>
</evidence>
<organism evidence="2 3">
    <name type="scientific">Macaca fascicularis</name>
    <name type="common">Crab-eating macaque</name>
    <name type="synonym">Cynomolgus monkey</name>
    <dbReference type="NCBI Taxonomy" id="9541"/>
    <lineage>
        <taxon>Eukaryota</taxon>
        <taxon>Metazoa</taxon>
        <taxon>Chordata</taxon>
        <taxon>Craniata</taxon>
        <taxon>Vertebrata</taxon>
        <taxon>Euteleostomi</taxon>
        <taxon>Mammalia</taxon>
        <taxon>Eutheria</taxon>
        <taxon>Euarchontoglires</taxon>
        <taxon>Primates</taxon>
        <taxon>Haplorrhini</taxon>
        <taxon>Catarrhini</taxon>
        <taxon>Cercopithecidae</taxon>
        <taxon>Cercopithecinae</taxon>
        <taxon>Macaca</taxon>
    </lineage>
</organism>
<proteinExistence type="predicted"/>
<dbReference type="PANTHER" id="PTHR12138">
    <property type="entry name" value="PRIMATE-EXPANDED PROTEIN FAMILY"/>
    <property type="match status" value="1"/>
</dbReference>
<dbReference type="Proteomes" id="UP000233100">
    <property type="component" value="Chromosome 16"/>
</dbReference>
<evidence type="ECO:0000313" key="2">
    <source>
        <dbReference type="Ensembl" id="ENSMFAP00000058241.1"/>
    </source>
</evidence>
<reference evidence="2" key="2">
    <citation type="submission" date="2025-08" db="UniProtKB">
        <authorList>
            <consortium name="Ensembl"/>
        </authorList>
    </citation>
    <scope>IDENTIFICATION</scope>
</reference>
<keyword evidence="1" id="KW-1133">Transmembrane helix</keyword>
<keyword evidence="1" id="KW-0812">Transmembrane</keyword>
<sequence>MQINSSFENSKNEDKSQTQFNWIPLSFCLLFFFFLTQSLSLLPRLECSSVISANHNLCLSGSSDSPASASQDYKHVPPCLTNFCIFSRDWVSLCWPGWSRTPDLMICPRWPPKVLGLQV</sequence>
<keyword evidence="1" id="KW-0472">Membrane</keyword>
<keyword evidence="3" id="KW-1185">Reference proteome</keyword>